<comment type="caution">
    <text evidence="5">The sequence shown here is derived from an EMBL/GenBank/DDBJ whole genome shotgun (WGS) entry which is preliminary data.</text>
</comment>
<gene>
    <name evidence="5" type="ORF">Q7A36_25845</name>
</gene>
<keyword evidence="6" id="KW-1185">Reference proteome</keyword>
<dbReference type="Pfam" id="PF07378">
    <property type="entry name" value="FlbT"/>
    <property type="match status" value="1"/>
</dbReference>
<evidence type="ECO:0000256" key="4">
    <source>
        <dbReference type="SAM" id="MobiDB-lite"/>
    </source>
</evidence>
<keyword evidence="5" id="KW-0969">Cilium</keyword>
<feature type="region of interest" description="Disordered" evidence="4">
    <location>
        <begin position="140"/>
        <end position="159"/>
    </location>
</feature>
<sequence>MSLVVKLAAGERLFINGAVLTNGDRRAQLLVETEAQVLRERDILSAQEPLTPVRTAYFAAQNVALGLRLDLASSAPFQAQIARLRTAFIKPEHLALLDEAEKHIAASNVYRALSALRDLVLYEAAVLGIPAPERFRRTTQAAGEDTGSRGPRVTGALLQ</sequence>
<protein>
    <submittedName>
        <fullName evidence="5">Flagellar biosynthesis repressor FlbT</fullName>
    </submittedName>
</protein>
<evidence type="ECO:0000256" key="3">
    <source>
        <dbReference type="ARBA" id="ARBA00022884"/>
    </source>
</evidence>
<evidence type="ECO:0000256" key="1">
    <source>
        <dbReference type="ARBA" id="ARBA00022491"/>
    </source>
</evidence>
<keyword evidence="5" id="KW-0282">Flagellum</keyword>
<keyword evidence="3" id="KW-0694">RNA-binding</keyword>
<evidence type="ECO:0000313" key="5">
    <source>
        <dbReference type="EMBL" id="MDO9711797.1"/>
    </source>
</evidence>
<keyword evidence="1" id="KW-0678">Repressor</keyword>
<organism evidence="5 6">
    <name type="scientific">Paracraurococcus lichenis</name>
    <dbReference type="NCBI Taxonomy" id="3064888"/>
    <lineage>
        <taxon>Bacteria</taxon>
        <taxon>Pseudomonadati</taxon>
        <taxon>Pseudomonadota</taxon>
        <taxon>Alphaproteobacteria</taxon>
        <taxon>Acetobacterales</taxon>
        <taxon>Roseomonadaceae</taxon>
        <taxon>Paracraurococcus</taxon>
    </lineage>
</organism>
<name>A0ABT9E6I5_9PROT</name>
<dbReference type="InterPro" id="IPR009967">
    <property type="entry name" value="Flagellum_FlbT"/>
</dbReference>
<dbReference type="Proteomes" id="UP001243009">
    <property type="component" value="Unassembled WGS sequence"/>
</dbReference>
<keyword evidence="2" id="KW-1005">Bacterial flagellum biogenesis</keyword>
<dbReference type="EMBL" id="JAUTWS010000034">
    <property type="protein sequence ID" value="MDO9711797.1"/>
    <property type="molecule type" value="Genomic_DNA"/>
</dbReference>
<accession>A0ABT9E6I5</accession>
<proteinExistence type="predicted"/>
<dbReference type="RefSeq" id="WP_305106650.1">
    <property type="nucleotide sequence ID" value="NZ_JAUTWS010000034.1"/>
</dbReference>
<keyword evidence="5" id="KW-0966">Cell projection</keyword>
<evidence type="ECO:0000313" key="6">
    <source>
        <dbReference type="Proteomes" id="UP001243009"/>
    </source>
</evidence>
<evidence type="ECO:0000256" key="2">
    <source>
        <dbReference type="ARBA" id="ARBA00022795"/>
    </source>
</evidence>
<reference evidence="5 6" key="1">
    <citation type="submission" date="2023-08" db="EMBL/GenBank/DDBJ databases">
        <title>The draft genome sequence of Paracraurococcus sp. LOR1-02.</title>
        <authorList>
            <person name="Kingkaew E."/>
            <person name="Tanasupawat S."/>
        </authorList>
    </citation>
    <scope>NUCLEOTIDE SEQUENCE [LARGE SCALE GENOMIC DNA]</scope>
    <source>
        <strain evidence="5 6">LOR1-02</strain>
    </source>
</reference>